<feature type="transmembrane region" description="Helical" evidence="13">
    <location>
        <begin position="25"/>
        <end position="47"/>
    </location>
</feature>
<evidence type="ECO:0000256" key="2">
    <source>
        <dbReference type="ARBA" id="ARBA00022475"/>
    </source>
</evidence>
<evidence type="ECO:0000259" key="14">
    <source>
        <dbReference type="PROSITE" id="PS50262"/>
    </source>
</evidence>
<evidence type="ECO:0000256" key="10">
    <source>
        <dbReference type="ARBA" id="ARBA00023170"/>
    </source>
</evidence>
<evidence type="ECO:0000256" key="12">
    <source>
        <dbReference type="ARBA" id="ARBA00023224"/>
    </source>
</evidence>
<keyword evidence="9" id="KW-1015">Disulfide bond</keyword>
<evidence type="ECO:0000256" key="7">
    <source>
        <dbReference type="ARBA" id="ARBA00023040"/>
    </source>
</evidence>
<comment type="caution">
    <text evidence="15">The sequence shown here is derived from an EMBL/GenBank/DDBJ whole genome shotgun (WGS) entry which is preliminary data.</text>
</comment>
<name>A0AAV3A5P1_PYXAD</name>
<protein>
    <recommendedName>
        <fullName evidence="14">G-protein coupled receptors family 1 profile domain-containing protein</fullName>
    </recommendedName>
</protein>
<dbReference type="PRINTS" id="PR00245">
    <property type="entry name" value="OLFACTORYR"/>
</dbReference>
<dbReference type="EMBL" id="DYDO01000006">
    <property type="protein sequence ID" value="DBA22900.1"/>
    <property type="molecule type" value="Genomic_DNA"/>
</dbReference>
<sequence length="317" mass="36132">MHEDNYSRITEVWLTGIEHLQNTKIFLFIFFLLIYLLIVTGNLLIISAITSEHSLHSPMYVFLCNLSLSEVAFTTNLIPNFLHVLWEDGAAIYLSNCLLQFYLCGSLGATECFLFASMSYDRYLAICKPLHYTSMMTFAFCWELALFSWVCAFTSMSITFIMVTQLQFCGPKIVDHFFCDFAPILKLSCSSTDAVEIETFIYTGSVITFSFFFVIGTYVCIIITILKIPSSTGRWKTFSTCSSHLAAVCTYYGTLFSVYVVPTHNFSSTFKKTLSLIYTVVTPMFNPIIYSLRNQTIKTGVQKCLRRCLMNLSKSRI</sequence>
<keyword evidence="6 13" id="KW-1133">Transmembrane helix</keyword>
<keyword evidence="2" id="KW-1003">Cell membrane</keyword>
<dbReference type="SUPFAM" id="SSF81321">
    <property type="entry name" value="Family A G protein-coupled receptor-like"/>
    <property type="match status" value="1"/>
</dbReference>
<evidence type="ECO:0000256" key="3">
    <source>
        <dbReference type="ARBA" id="ARBA00022606"/>
    </source>
</evidence>
<keyword evidence="3" id="KW-0716">Sensory transduction</keyword>
<keyword evidence="16" id="KW-1185">Reference proteome</keyword>
<keyword evidence="8 13" id="KW-0472">Membrane</keyword>
<dbReference type="PANTHER" id="PTHR24242">
    <property type="entry name" value="G-PROTEIN COUPLED RECEPTOR"/>
    <property type="match status" value="1"/>
</dbReference>
<evidence type="ECO:0000256" key="6">
    <source>
        <dbReference type="ARBA" id="ARBA00022989"/>
    </source>
</evidence>
<dbReference type="AlphaFoldDB" id="A0AAV3A5P1"/>
<evidence type="ECO:0000256" key="4">
    <source>
        <dbReference type="ARBA" id="ARBA00022692"/>
    </source>
</evidence>
<dbReference type="InterPro" id="IPR050939">
    <property type="entry name" value="Olfactory_GPCR1"/>
</dbReference>
<gene>
    <name evidence="15" type="ORF">GDO54_013888</name>
</gene>
<evidence type="ECO:0000256" key="8">
    <source>
        <dbReference type="ARBA" id="ARBA00023136"/>
    </source>
</evidence>
<feature type="transmembrane region" description="Helical" evidence="13">
    <location>
        <begin position="273"/>
        <end position="292"/>
    </location>
</feature>
<organism evidence="15 16">
    <name type="scientific">Pyxicephalus adspersus</name>
    <name type="common">African bullfrog</name>
    <dbReference type="NCBI Taxonomy" id="30357"/>
    <lineage>
        <taxon>Eukaryota</taxon>
        <taxon>Metazoa</taxon>
        <taxon>Chordata</taxon>
        <taxon>Craniata</taxon>
        <taxon>Vertebrata</taxon>
        <taxon>Euteleostomi</taxon>
        <taxon>Amphibia</taxon>
        <taxon>Batrachia</taxon>
        <taxon>Anura</taxon>
        <taxon>Neobatrachia</taxon>
        <taxon>Ranoidea</taxon>
        <taxon>Pyxicephalidae</taxon>
        <taxon>Pyxicephalinae</taxon>
        <taxon>Pyxicephalus</taxon>
    </lineage>
</organism>
<dbReference type="GO" id="GO:0004984">
    <property type="term" value="F:olfactory receptor activity"/>
    <property type="evidence" value="ECO:0007669"/>
    <property type="project" value="InterPro"/>
</dbReference>
<feature type="transmembrane region" description="Helical" evidence="13">
    <location>
        <begin position="238"/>
        <end position="261"/>
    </location>
</feature>
<dbReference type="Gene3D" id="1.20.1070.10">
    <property type="entry name" value="Rhodopsin 7-helix transmembrane proteins"/>
    <property type="match status" value="1"/>
</dbReference>
<feature type="transmembrane region" description="Helical" evidence="13">
    <location>
        <begin position="200"/>
        <end position="226"/>
    </location>
</feature>
<evidence type="ECO:0000256" key="5">
    <source>
        <dbReference type="ARBA" id="ARBA00022725"/>
    </source>
</evidence>
<dbReference type="Pfam" id="PF13853">
    <property type="entry name" value="7tm_4"/>
    <property type="match status" value="1"/>
</dbReference>
<dbReference type="GO" id="GO:0005886">
    <property type="term" value="C:plasma membrane"/>
    <property type="evidence" value="ECO:0007669"/>
    <property type="project" value="UniProtKB-SubCell"/>
</dbReference>
<feature type="domain" description="G-protein coupled receptors family 1 profile" evidence="14">
    <location>
        <begin position="41"/>
        <end position="290"/>
    </location>
</feature>
<reference evidence="15" key="1">
    <citation type="thesis" date="2020" institute="ProQuest LLC" country="789 East Eisenhower Parkway, Ann Arbor, MI, USA">
        <title>Comparative Genomics and Chromosome Evolution.</title>
        <authorList>
            <person name="Mudd A.B."/>
        </authorList>
    </citation>
    <scope>NUCLEOTIDE SEQUENCE</scope>
    <source>
        <strain evidence="15">1538</strain>
        <tissue evidence="15">Blood</tissue>
    </source>
</reference>
<keyword evidence="11" id="KW-0325">Glycoprotein</keyword>
<proteinExistence type="predicted"/>
<evidence type="ECO:0000313" key="16">
    <source>
        <dbReference type="Proteomes" id="UP001181693"/>
    </source>
</evidence>
<accession>A0AAV3A5P1</accession>
<dbReference type="InterPro" id="IPR000276">
    <property type="entry name" value="GPCR_Rhodpsn"/>
</dbReference>
<keyword evidence="7" id="KW-0297">G-protein coupled receptor</keyword>
<evidence type="ECO:0000256" key="11">
    <source>
        <dbReference type="ARBA" id="ARBA00023180"/>
    </source>
</evidence>
<feature type="transmembrane region" description="Helical" evidence="13">
    <location>
        <begin position="90"/>
        <end position="116"/>
    </location>
</feature>
<evidence type="ECO:0000256" key="1">
    <source>
        <dbReference type="ARBA" id="ARBA00004651"/>
    </source>
</evidence>
<keyword evidence="5" id="KW-0552">Olfaction</keyword>
<feature type="transmembrane region" description="Helical" evidence="13">
    <location>
        <begin position="137"/>
        <end position="163"/>
    </location>
</feature>
<dbReference type="PANTHER" id="PTHR24242:SF393">
    <property type="entry name" value="OLFACTORY RECEPTOR"/>
    <property type="match status" value="1"/>
</dbReference>
<evidence type="ECO:0000256" key="9">
    <source>
        <dbReference type="ARBA" id="ARBA00023157"/>
    </source>
</evidence>
<dbReference type="InterPro" id="IPR017452">
    <property type="entry name" value="GPCR_Rhodpsn_7TM"/>
</dbReference>
<dbReference type="FunFam" id="1.20.1070.10:FF:000010">
    <property type="entry name" value="Olfactory receptor"/>
    <property type="match status" value="1"/>
</dbReference>
<keyword evidence="10" id="KW-0675">Receptor</keyword>
<keyword evidence="12" id="KW-0807">Transducer</keyword>
<evidence type="ECO:0000256" key="13">
    <source>
        <dbReference type="SAM" id="Phobius"/>
    </source>
</evidence>
<evidence type="ECO:0000313" key="15">
    <source>
        <dbReference type="EMBL" id="DBA22900.1"/>
    </source>
</evidence>
<dbReference type="PROSITE" id="PS50262">
    <property type="entry name" value="G_PROTEIN_RECEP_F1_2"/>
    <property type="match status" value="1"/>
</dbReference>
<dbReference type="Proteomes" id="UP001181693">
    <property type="component" value="Unassembled WGS sequence"/>
</dbReference>
<comment type="subcellular location">
    <subcellularLocation>
        <location evidence="1">Cell membrane</location>
        <topology evidence="1">Multi-pass membrane protein</topology>
    </subcellularLocation>
</comment>
<keyword evidence="4 13" id="KW-0812">Transmembrane</keyword>
<dbReference type="PRINTS" id="PR00237">
    <property type="entry name" value="GPCRRHODOPSN"/>
</dbReference>
<dbReference type="GO" id="GO:0004930">
    <property type="term" value="F:G protein-coupled receptor activity"/>
    <property type="evidence" value="ECO:0007669"/>
    <property type="project" value="UniProtKB-KW"/>
</dbReference>
<dbReference type="InterPro" id="IPR000725">
    <property type="entry name" value="Olfact_rcpt"/>
</dbReference>